<evidence type="ECO:0000256" key="9">
    <source>
        <dbReference type="ARBA" id="ARBA00023028"/>
    </source>
</evidence>
<dbReference type="Proteomes" id="UP000887116">
    <property type="component" value="Unassembled WGS sequence"/>
</dbReference>
<dbReference type="SUPFAM" id="SSF48452">
    <property type="entry name" value="TPR-like"/>
    <property type="match status" value="1"/>
</dbReference>
<dbReference type="GO" id="GO:0006887">
    <property type="term" value="P:exocytosis"/>
    <property type="evidence" value="ECO:0007669"/>
    <property type="project" value="UniProtKB-KW"/>
</dbReference>
<dbReference type="GO" id="GO:0044218">
    <property type="term" value="C:other organism cell membrane"/>
    <property type="evidence" value="ECO:0007669"/>
    <property type="project" value="UniProtKB-KW"/>
</dbReference>
<keyword evidence="3" id="KW-0268">Exocytosis</keyword>
<evidence type="ECO:0000256" key="10">
    <source>
        <dbReference type="ARBA" id="ARBA00023043"/>
    </source>
</evidence>
<dbReference type="Pfam" id="PF13181">
    <property type="entry name" value="TPR_8"/>
    <property type="match status" value="1"/>
</dbReference>
<dbReference type="Pfam" id="PF13424">
    <property type="entry name" value="TPR_12"/>
    <property type="match status" value="1"/>
</dbReference>
<dbReference type="SUPFAM" id="SSF48403">
    <property type="entry name" value="Ankyrin repeat"/>
    <property type="match status" value="1"/>
</dbReference>
<dbReference type="SMART" id="SM00248">
    <property type="entry name" value="ANK"/>
    <property type="match status" value="5"/>
</dbReference>
<dbReference type="Gene3D" id="1.25.40.20">
    <property type="entry name" value="Ankyrin repeat-containing domain"/>
    <property type="match status" value="2"/>
</dbReference>
<evidence type="ECO:0000313" key="14">
    <source>
        <dbReference type="Proteomes" id="UP000887116"/>
    </source>
</evidence>
<comment type="subcellular location">
    <subcellularLocation>
        <location evidence="2">Secreted</location>
    </subcellularLocation>
    <subcellularLocation>
        <location evidence="1">Target cell membrane</location>
    </subcellularLocation>
</comment>
<dbReference type="Pfam" id="PF12796">
    <property type="entry name" value="Ank_2"/>
    <property type="match status" value="1"/>
</dbReference>
<comment type="caution">
    <text evidence="13">The sequence shown here is derived from an EMBL/GenBank/DDBJ whole genome shotgun (WGS) entry which is preliminary data.</text>
</comment>
<dbReference type="PROSITE" id="PS50088">
    <property type="entry name" value="ANK_REPEAT"/>
    <property type="match status" value="4"/>
</dbReference>
<keyword evidence="5" id="KW-1052">Target cell membrane</keyword>
<dbReference type="PANTHER" id="PTHR24171:SF8">
    <property type="entry name" value="BRCA1-ASSOCIATED RING DOMAIN PROTEIN 1"/>
    <property type="match status" value="1"/>
</dbReference>
<dbReference type="OrthoDB" id="6426572at2759"/>
<dbReference type="InterPro" id="IPR036770">
    <property type="entry name" value="Ankyrin_rpt-contain_sf"/>
</dbReference>
<dbReference type="GO" id="GO:0004842">
    <property type="term" value="F:ubiquitin-protein transferase activity"/>
    <property type="evidence" value="ECO:0007669"/>
    <property type="project" value="TreeGrafter"/>
</dbReference>
<keyword evidence="6" id="KW-0800">Toxin</keyword>
<dbReference type="PRINTS" id="PR01415">
    <property type="entry name" value="ANKYRIN"/>
</dbReference>
<name>A0A8X6JIM5_TRICU</name>
<keyword evidence="14" id="KW-1185">Reference proteome</keyword>
<dbReference type="GO" id="GO:0070531">
    <property type="term" value="C:BRCA1-A complex"/>
    <property type="evidence" value="ECO:0007669"/>
    <property type="project" value="TreeGrafter"/>
</dbReference>
<evidence type="ECO:0000256" key="5">
    <source>
        <dbReference type="ARBA" id="ARBA00022537"/>
    </source>
</evidence>
<evidence type="ECO:0000256" key="3">
    <source>
        <dbReference type="ARBA" id="ARBA00022483"/>
    </source>
</evidence>
<accession>A0A8X6JIM5</accession>
<feature type="repeat" description="ANK" evidence="12">
    <location>
        <begin position="282"/>
        <end position="314"/>
    </location>
</feature>
<feature type="repeat" description="ANK" evidence="12">
    <location>
        <begin position="315"/>
        <end position="347"/>
    </location>
</feature>
<keyword evidence="11" id="KW-1053">Target membrane</keyword>
<feature type="repeat" description="ANK" evidence="12">
    <location>
        <begin position="197"/>
        <end position="229"/>
    </location>
</feature>
<keyword evidence="7" id="KW-0528">Neurotoxin</keyword>
<dbReference type="GO" id="GO:0090729">
    <property type="term" value="F:toxin activity"/>
    <property type="evidence" value="ECO:0007669"/>
    <property type="project" value="UniProtKB-KW"/>
</dbReference>
<keyword evidence="8" id="KW-0677">Repeat</keyword>
<sequence length="449" mass="50601">MEHFREVFNEMKDCKGENHPDTQSAKQDMGIALQCKGSYYEASKIFGSIVEVLSETYDEYHADILNAQVNLAEVLVQLGNYERAMETFEDLYHKYKIKFGEMHDKTLQIKCNIGSILEKQGKFYEAKDIFQEILEGFLIVFGSIDIITTNVKTELKKLQTLLPKHTATKYSAVLHDDENAIINFIENGACVNEEDTEGRTLLHHVAQKGYITAVEKLLEKGVMYNYEEFSGKTPLQLASNNQIKNLFILLESLFQDVKNENCERVACFFSVHKGIINIKDEDGYSLLHWAVYKCCIPMVKLLLEFGADVRSVSNLGNTVLHIASSAGNEEIMEILLQHADNNKMKELIDARTTVLGNTALHFAAANGPLKIVTYLLKHGAAFNIQNKKGKTPTDISNAQPVRTLLNRIQELFLGISEGNPESLTLLRLMGYDELSAAIHARDDQNPTLQ</sequence>
<evidence type="ECO:0000256" key="8">
    <source>
        <dbReference type="ARBA" id="ARBA00022737"/>
    </source>
</evidence>
<dbReference type="EMBL" id="BMAO01026259">
    <property type="protein sequence ID" value="GFR08046.1"/>
    <property type="molecule type" value="Genomic_DNA"/>
</dbReference>
<dbReference type="Gene3D" id="1.25.40.10">
    <property type="entry name" value="Tetratricopeptide repeat domain"/>
    <property type="match status" value="1"/>
</dbReference>
<evidence type="ECO:0000256" key="7">
    <source>
        <dbReference type="ARBA" id="ARBA00022699"/>
    </source>
</evidence>
<evidence type="ECO:0000256" key="6">
    <source>
        <dbReference type="ARBA" id="ARBA00022656"/>
    </source>
</evidence>
<evidence type="ECO:0000256" key="4">
    <source>
        <dbReference type="ARBA" id="ARBA00022525"/>
    </source>
</evidence>
<keyword evidence="9" id="KW-0638">Presynaptic neurotoxin</keyword>
<keyword evidence="4" id="KW-0964">Secreted</keyword>
<dbReference type="PROSITE" id="PS50297">
    <property type="entry name" value="ANK_REP_REGION"/>
    <property type="match status" value="4"/>
</dbReference>
<dbReference type="InterPro" id="IPR019734">
    <property type="entry name" value="TPR_rpt"/>
</dbReference>
<reference evidence="13" key="1">
    <citation type="submission" date="2020-07" db="EMBL/GenBank/DDBJ databases">
        <title>Multicomponent nature underlies the extraordinary mechanical properties of spider dragline silk.</title>
        <authorList>
            <person name="Kono N."/>
            <person name="Nakamura H."/>
            <person name="Mori M."/>
            <person name="Yoshida Y."/>
            <person name="Ohtoshi R."/>
            <person name="Malay A.D."/>
            <person name="Moran D.A.P."/>
            <person name="Tomita M."/>
            <person name="Numata K."/>
            <person name="Arakawa K."/>
        </authorList>
    </citation>
    <scope>NUCLEOTIDE SEQUENCE</scope>
</reference>
<evidence type="ECO:0000256" key="11">
    <source>
        <dbReference type="ARBA" id="ARBA00023298"/>
    </source>
</evidence>
<protein>
    <submittedName>
        <fullName evidence="13">Tankyrase</fullName>
    </submittedName>
</protein>
<evidence type="ECO:0000256" key="2">
    <source>
        <dbReference type="ARBA" id="ARBA00004613"/>
    </source>
</evidence>
<dbReference type="Pfam" id="PF00023">
    <property type="entry name" value="Ank"/>
    <property type="match status" value="1"/>
</dbReference>
<dbReference type="Pfam" id="PF13857">
    <property type="entry name" value="Ank_5"/>
    <property type="match status" value="1"/>
</dbReference>
<dbReference type="GO" id="GO:0085020">
    <property type="term" value="P:protein K6-linked ubiquitination"/>
    <property type="evidence" value="ECO:0007669"/>
    <property type="project" value="TreeGrafter"/>
</dbReference>
<dbReference type="PANTHER" id="PTHR24171">
    <property type="entry name" value="ANKYRIN REPEAT DOMAIN-CONTAINING PROTEIN 39-RELATED"/>
    <property type="match status" value="1"/>
</dbReference>
<dbReference type="GO" id="GO:0005576">
    <property type="term" value="C:extracellular region"/>
    <property type="evidence" value="ECO:0007669"/>
    <property type="project" value="UniProtKB-SubCell"/>
</dbReference>
<evidence type="ECO:0000256" key="12">
    <source>
        <dbReference type="PROSITE-ProRule" id="PRU00023"/>
    </source>
</evidence>
<evidence type="ECO:0000313" key="13">
    <source>
        <dbReference type="EMBL" id="GFR08046.1"/>
    </source>
</evidence>
<evidence type="ECO:0000256" key="1">
    <source>
        <dbReference type="ARBA" id="ARBA00004175"/>
    </source>
</evidence>
<dbReference type="AlphaFoldDB" id="A0A8X6JIM5"/>
<keyword evidence="10 12" id="KW-0040">ANK repeat</keyword>
<organism evidence="13 14">
    <name type="scientific">Trichonephila clavata</name>
    <name type="common">Joro spider</name>
    <name type="synonym">Nephila clavata</name>
    <dbReference type="NCBI Taxonomy" id="2740835"/>
    <lineage>
        <taxon>Eukaryota</taxon>
        <taxon>Metazoa</taxon>
        <taxon>Ecdysozoa</taxon>
        <taxon>Arthropoda</taxon>
        <taxon>Chelicerata</taxon>
        <taxon>Arachnida</taxon>
        <taxon>Araneae</taxon>
        <taxon>Araneomorphae</taxon>
        <taxon>Entelegynae</taxon>
        <taxon>Araneoidea</taxon>
        <taxon>Nephilidae</taxon>
        <taxon>Trichonephila</taxon>
    </lineage>
</organism>
<gene>
    <name evidence="13" type="primary">NCL1_43651</name>
    <name evidence="13" type="ORF">TNCT_606361</name>
</gene>
<dbReference type="GO" id="GO:0044231">
    <property type="term" value="C:host cell presynaptic membrane"/>
    <property type="evidence" value="ECO:0007669"/>
    <property type="project" value="UniProtKB-KW"/>
</dbReference>
<keyword evidence="11" id="KW-0472">Membrane</keyword>
<dbReference type="GO" id="GO:0031436">
    <property type="term" value="C:BRCA1-BARD1 complex"/>
    <property type="evidence" value="ECO:0007669"/>
    <property type="project" value="TreeGrafter"/>
</dbReference>
<feature type="repeat" description="ANK" evidence="12">
    <location>
        <begin position="355"/>
        <end position="387"/>
    </location>
</feature>
<proteinExistence type="predicted"/>
<dbReference type="InterPro" id="IPR002110">
    <property type="entry name" value="Ankyrin_rpt"/>
</dbReference>
<dbReference type="InterPro" id="IPR011990">
    <property type="entry name" value="TPR-like_helical_dom_sf"/>
</dbReference>